<evidence type="ECO:0000256" key="1">
    <source>
        <dbReference type="ARBA" id="ARBA00008535"/>
    </source>
</evidence>
<keyword evidence="2" id="KW-0547">Nucleotide-binding</keyword>
<name>A0AAW0NX67_9GOBI</name>
<proteinExistence type="inferred from homology"/>
<organism evidence="5 6">
    <name type="scientific">Mugilogobius chulae</name>
    <name type="common">yellowstripe goby</name>
    <dbReference type="NCBI Taxonomy" id="88201"/>
    <lineage>
        <taxon>Eukaryota</taxon>
        <taxon>Metazoa</taxon>
        <taxon>Chordata</taxon>
        <taxon>Craniata</taxon>
        <taxon>Vertebrata</taxon>
        <taxon>Euteleostomi</taxon>
        <taxon>Actinopterygii</taxon>
        <taxon>Neopterygii</taxon>
        <taxon>Teleostei</taxon>
        <taxon>Neoteleostei</taxon>
        <taxon>Acanthomorphata</taxon>
        <taxon>Gobiaria</taxon>
        <taxon>Gobiiformes</taxon>
        <taxon>Gobioidei</taxon>
        <taxon>Gobiidae</taxon>
        <taxon>Gobionellinae</taxon>
        <taxon>Mugilogobius</taxon>
    </lineage>
</organism>
<evidence type="ECO:0000313" key="5">
    <source>
        <dbReference type="EMBL" id="KAK7904392.1"/>
    </source>
</evidence>
<keyword evidence="3" id="KW-0342">GTP-binding</keyword>
<reference evidence="6" key="1">
    <citation type="submission" date="2024-04" db="EMBL/GenBank/DDBJ databases">
        <title>Salinicola lusitanus LLJ914,a marine bacterium isolated from the Okinawa Trough.</title>
        <authorList>
            <person name="Li J."/>
        </authorList>
    </citation>
    <scope>NUCLEOTIDE SEQUENCE [LARGE SCALE GENOMIC DNA]</scope>
</reference>
<dbReference type="EMBL" id="JBBPFD010000012">
    <property type="protein sequence ID" value="KAK7904392.1"/>
    <property type="molecule type" value="Genomic_DNA"/>
</dbReference>
<protein>
    <recommendedName>
        <fullName evidence="4">AIG1-type G domain-containing protein</fullName>
    </recommendedName>
</protein>
<accession>A0AAW0NX67</accession>
<evidence type="ECO:0000256" key="3">
    <source>
        <dbReference type="ARBA" id="ARBA00023134"/>
    </source>
</evidence>
<dbReference type="GO" id="GO:0005525">
    <property type="term" value="F:GTP binding"/>
    <property type="evidence" value="ECO:0007669"/>
    <property type="project" value="UniProtKB-KW"/>
</dbReference>
<dbReference type="InterPro" id="IPR006703">
    <property type="entry name" value="G_AIG1"/>
</dbReference>
<dbReference type="PANTHER" id="PTHR10903:SF170">
    <property type="entry name" value="GTPASE IMAP FAMILY MEMBER 7"/>
    <property type="match status" value="1"/>
</dbReference>
<evidence type="ECO:0000259" key="4">
    <source>
        <dbReference type="Pfam" id="PF04548"/>
    </source>
</evidence>
<dbReference type="Gene3D" id="3.40.50.300">
    <property type="entry name" value="P-loop containing nucleotide triphosphate hydrolases"/>
    <property type="match status" value="1"/>
</dbReference>
<dbReference type="InterPro" id="IPR045058">
    <property type="entry name" value="GIMA/IAN/Toc"/>
</dbReference>
<dbReference type="Proteomes" id="UP001460270">
    <property type="component" value="Unassembled WGS sequence"/>
</dbReference>
<sequence length="203" mass="23283">MYQENQRRINERYERTARIQAEKSNEYTESPSFFSRVAIGAAVGGVAGPLGMAVGAGLGAVVGAFEPEDLVCNLLERRAWRVHLILAGPHAFVICLQIGRFTQEEKATVQLIKEIFGEEAAQYTIVLFTHGDELENNTIESFMEANEDMSEFIRMCENRYHVFNNKIKDQNQVETFLHKINQIIEKNGGKYYTNEMFRKQRRP</sequence>
<gene>
    <name evidence="5" type="ORF">WMY93_016999</name>
</gene>
<evidence type="ECO:0000256" key="2">
    <source>
        <dbReference type="ARBA" id="ARBA00022741"/>
    </source>
</evidence>
<comment type="caution">
    <text evidence="5">The sequence shown here is derived from an EMBL/GenBank/DDBJ whole genome shotgun (WGS) entry which is preliminary data.</text>
</comment>
<dbReference type="AlphaFoldDB" id="A0AAW0NX67"/>
<feature type="domain" description="AIG1-type G" evidence="4">
    <location>
        <begin position="83"/>
        <end position="200"/>
    </location>
</feature>
<dbReference type="SUPFAM" id="SSF52540">
    <property type="entry name" value="P-loop containing nucleoside triphosphate hydrolases"/>
    <property type="match status" value="1"/>
</dbReference>
<evidence type="ECO:0000313" key="6">
    <source>
        <dbReference type="Proteomes" id="UP001460270"/>
    </source>
</evidence>
<dbReference type="Pfam" id="PF04548">
    <property type="entry name" value="AIG1"/>
    <property type="match status" value="1"/>
</dbReference>
<dbReference type="InterPro" id="IPR027417">
    <property type="entry name" value="P-loop_NTPase"/>
</dbReference>
<keyword evidence="6" id="KW-1185">Reference proteome</keyword>
<comment type="similarity">
    <text evidence="1">Belongs to the TRAFAC class TrmE-Era-EngA-EngB-Septin-like GTPase superfamily. AIG1/Toc34/Toc159-like paraseptin GTPase family. IAN subfamily.</text>
</comment>
<dbReference type="PANTHER" id="PTHR10903">
    <property type="entry name" value="GTPASE, IMAP FAMILY MEMBER-RELATED"/>
    <property type="match status" value="1"/>
</dbReference>